<dbReference type="PANTHER" id="PTHR36507">
    <property type="entry name" value="BLL1555 PROTEIN"/>
    <property type="match status" value="1"/>
</dbReference>
<dbReference type="GO" id="GO:0005507">
    <property type="term" value="F:copper ion binding"/>
    <property type="evidence" value="ECO:0007669"/>
    <property type="project" value="InterPro"/>
</dbReference>
<dbReference type="InterPro" id="IPR006311">
    <property type="entry name" value="TAT_signal"/>
</dbReference>
<evidence type="ECO:0000256" key="1">
    <source>
        <dbReference type="ARBA" id="ARBA00004418"/>
    </source>
</evidence>
<accession>A0A239SH94</accession>
<keyword evidence="4" id="KW-0249">Electron transport</keyword>
<sequence>MKSSSSSPSCPSSRLSPHAAQRRTLLAGLSIAATGMLVLAGRAEAAAATDPGAVHIDNFTFSPATLTVKAGTRVTWTNRDDEPHTVTSSSNPRTFASGALDTDGTFAFTFDKPGTYPYYCAIHPHMTGVIVVK</sequence>
<proteinExistence type="predicted"/>
<dbReference type="Gene3D" id="2.60.40.420">
    <property type="entry name" value="Cupredoxins - blue copper proteins"/>
    <property type="match status" value="1"/>
</dbReference>
<evidence type="ECO:0000313" key="8">
    <source>
        <dbReference type="Proteomes" id="UP000215126"/>
    </source>
</evidence>
<keyword evidence="3" id="KW-0574">Periplasm</keyword>
<dbReference type="PANTHER" id="PTHR36507:SF1">
    <property type="entry name" value="BLL1555 PROTEIN"/>
    <property type="match status" value="1"/>
</dbReference>
<feature type="domain" description="EfeO-type cupredoxin-like" evidence="6">
    <location>
        <begin position="31"/>
        <end position="132"/>
    </location>
</feature>
<evidence type="ECO:0000259" key="6">
    <source>
        <dbReference type="Pfam" id="PF13473"/>
    </source>
</evidence>
<dbReference type="GO" id="GO:0042597">
    <property type="term" value="C:periplasmic space"/>
    <property type="evidence" value="ECO:0007669"/>
    <property type="project" value="UniProtKB-SubCell"/>
</dbReference>
<dbReference type="CDD" id="cd13921">
    <property type="entry name" value="Amicyanin"/>
    <property type="match status" value="1"/>
</dbReference>
<dbReference type="InterPro" id="IPR002386">
    <property type="entry name" value="Amicyanin/Pseudoazurin"/>
</dbReference>
<evidence type="ECO:0000256" key="5">
    <source>
        <dbReference type="PIRSR" id="PIRSR602386-1"/>
    </source>
</evidence>
<keyword evidence="8" id="KW-1185">Reference proteome</keyword>
<comment type="cofactor">
    <cofactor evidence="5">
        <name>Cu cation</name>
        <dbReference type="ChEBI" id="CHEBI:23378"/>
    </cofactor>
    <text evidence="5">Binds 1 copper ion per subunit.</text>
</comment>
<keyword evidence="5" id="KW-0479">Metal-binding</keyword>
<name>A0A239SH94_9BURK</name>
<dbReference type="Pfam" id="PF13473">
    <property type="entry name" value="Cupredoxin_1"/>
    <property type="match status" value="1"/>
</dbReference>
<reference evidence="7 8" key="1">
    <citation type="submission" date="2017-06" db="EMBL/GenBank/DDBJ databases">
        <authorList>
            <consortium name="Pathogen Informatics"/>
        </authorList>
    </citation>
    <scope>NUCLEOTIDE SEQUENCE [LARGE SCALE GENOMIC DNA]</scope>
    <source>
        <strain evidence="7 8">NCTC13161</strain>
    </source>
</reference>
<dbReference type="STRING" id="93222.NA29_15065"/>
<dbReference type="InterPro" id="IPR035668">
    <property type="entry name" value="Amicyanin"/>
</dbReference>
<feature type="binding site" evidence="5">
    <location>
        <position position="120"/>
    </location>
    <ligand>
        <name>Cu cation</name>
        <dbReference type="ChEBI" id="CHEBI:23378"/>
    </ligand>
</feature>
<evidence type="ECO:0000313" key="7">
    <source>
        <dbReference type="EMBL" id="SNU84815.1"/>
    </source>
</evidence>
<dbReference type="Proteomes" id="UP000215126">
    <property type="component" value="Chromosome 1"/>
</dbReference>
<feature type="binding site" evidence="5">
    <location>
        <position position="123"/>
    </location>
    <ligand>
        <name>Cu cation</name>
        <dbReference type="ChEBI" id="CHEBI:23378"/>
    </ligand>
</feature>
<dbReference type="AlphaFoldDB" id="A0A239SH94"/>
<dbReference type="SUPFAM" id="SSF49503">
    <property type="entry name" value="Cupredoxins"/>
    <property type="match status" value="1"/>
</dbReference>
<evidence type="ECO:0000256" key="2">
    <source>
        <dbReference type="ARBA" id="ARBA00022448"/>
    </source>
</evidence>
<dbReference type="InterPro" id="IPR008972">
    <property type="entry name" value="Cupredoxin"/>
</dbReference>
<feature type="binding site" evidence="5">
    <location>
        <position position="84"/>
    </location>
    <ligand>
        <name>Cu cation</name>
        <dbReference type="ChEBI" id="CHEBI:23378"/>
    </ligand>
</feature>
<dbReference type="GO" id="GO:0009055">
    <property type="term" value="F:electron transfer activity"/>
    <property type="evidence" value="ECO:0007669"/>
    <property type="project" value="InterPro"/>
</dbReference>
<comment type="subcellular location">
    <subcellularLocation>
        <location evidence="1">Periplasm</location>
    </subcellularLocation>
</comment>
<protein>
    <submittedName>
        <fullName evidence="7">Plastocyanin</fullName>
    </submittedName>
</protein>
<keyword evidence="5" id="KW-0186">Copper</keyword>
<dbReference type="PRINTS" id="PR00155">
    <property type="entry name" value="AMICYANIN"/>
</dbReference>
<dbReference type="InterPro" id="IPR052721">
    <property type="entry name" value="ET_Amicyanin"/>
</dbReference>
<dbReference type="InterPro" id="IPR028096">
    <property type="entry name" value="EfeO_Cupredoxin"/>
</dbReference>
<keyword evidence="2" id="KW-0813">Transport</keyword>
<evidence type="ECO:0000256" key="3">
    <source>
        <dbReference type="ARBA" id="ARBA00022764"/>
    </source>
</evidence>
<dbReference type="RefSeq" id="WP_224786764.1">
    <property type="nucleotide sequence ID" value="NZ_CABPRX010000002.1"/>
</dbReference>
<evidence type="ECO:0000256" key="4">
    <source>
        <dbReference type="ARBA" id="ARBA00022982"/>
    </source>
</evidence>
<dbReference type="GeneID" id="88094816"/>
<organism evidence="7 8">
    <name type="scientific">Pandoraea sputorum</name>
    <dbReference type="NCBI Taxonomy" id="93222"/>
    <lineage>
        <taxon>Bacteria</taxon>
        <taxon>Pseudomonadati</taxon>
        <taxon>Pseudomonadota</taxon>
        <taxon>Betaproteobacteria</taxon>
        <taxon>Burkholderiales</taxon>
        <taxon>Burkholderiaceae</taxon>
        <taxon>Pandoraea</taxon>
    </lineage>
</organism>
<dbReference type="PROSITE" id="PS51318">
    <property type="entry name" value="TAT"/>
    <property type="match status" value="1"/>
</dbReference>
<gene>
    <name evidence="7" type="primary">petE</name>
    <name evidence="7" type="ORF">SAMEA4530655_02169</name>
</gene>
<feature type="binding site" evidence="5">
    <location>
        <position position="126"/>
    </location>
    <ligand>
        <name>Cu cation</name>
        <dbReference type="ChEBI" id="CHEBI:23378"/>
    </ligand>
</feature>
<dbReference type="EMBL" id="LT906435">
    <property type="protein sequence ID" value="SNU84815.1"/>
    <property type="molecule type" value="Genomic_DNA"/>
</dbReference>